<name>A0A2J6T025_9HELO</name>
<dbReference type="Proteomes" id="UP000235371">
    <property type="component" value="Unassembled WGS sequence"/>
</dbReference>
<organism evidence="2 3">
    <name type="scientific">Hyaloscypha bicolor E</name>
    <dbReference type="NCBI Taxonomy" id="1095630"/>
    <lineage>
        <taxon>Eukaryota</taxon>
        <taxon>Fungi</taxon>
        <taxon>Dikarya</taxon>
        <taxon>Ascomycota</taxon>
        <taxon>Pezizomycotina</taxon>
        <taxon>Leotiomycetes</taxon>
        <taxon>Helotiales</taxon>
        <taxon>Hyaloscyphaceae</taxon>
        <taxon>Hyaloscypha</taxon>
        <taxon>Hyaloscypha bicolor</taxon>
    </lineage>
</organism>
<proteinExistence type="predicted"/>
<feature type="region of interest" description="Disordered" evidence="1">
    <location>
        <begin position="86"/>
        <end position="105"/>
    </location>
</feature>
<sequence>MTLLVPIAVREIRIKTGPILIRVDAMPFLPLSHAVSYCMSLRAHVESDVPKMECNLANYPDAEVRTIIAAVVRARPGRVVFVRRGHQLPRSSPESPLQAAATSRTSLTVAEAAPGGHERANGRPLSHRHIYQMPHLLMIVTETPPKDTLHFTPARAGEQLRDR</sequence>
<accession>A0A2J6T025</accession>
<dbReference type="EMBL" id="KZ613848">
    <property type="protein sequence ID" value="PMD56386.1"/>
    <property type="molecule type" value="Genomic_DNA"/>
</dbReference>
<dbReference type="AlphaFoldDB" id="A0A2J6T025"/>
<evidence type="ECO:0000313" key="2">
    <source>
        <dbReference type="EMBL" id="PMD56386.1"/>
    </source>
</evidence>
<dbReference type="GeneID" id="36591598"/>
<reference evidence="2 3" key="1">
    <citation type="submission" date="2016-04" db="EMBL/GenBank/DDBJ databases">
        <title>A degradative enzymes factory behind the ericoid mycorrhizal symbiosis.</title>
        <authorList>
            <consortium name="DOE Joint Genome Institute"/>
            <person name="Martino E."/>
            <person name="Morin E."/>
            <person name="Grelet G."/>
            <person name="Kuo A."/>
            <person name="Kohler A."/>
            <person name="Daghino S."/>
            <person name="Barry K."/>
            <person name="Choi C."/>
            <person name="Cichocki N."/>
            <person name="Clum A."/>
            <person name="Copeland A."/>
            <person name="Hainaut M."/>
            <person name="Haridas S."/>
            <person name="Labutti K."/>
            <person name="Lindquist E."/>
            <person name="Lipzen A."/>
            <person name="Khouja H.-R."/>
            <person name="Murat C."/>
            <person name="Ohm R."/>
            <person name="Olson A."/>
            <person name="Spatafora J."/>
            <person name="Veneault-Fourrey C."/>
            <person name="Henrissat B."/>
            <person name="Grigoriev I."/>
            <person name="Martin F."/>
            <person name="Perotto S."/>
        </authorList>
    </citation>
    <scope>NUCLEOTIDE SEQUENCE [LARGE SCALE GENOMIC DNA]</scope>
    <source>
        <strain evidence="2 3">E</strain>
    </source>
</reference>
<dbReference type="InParanoid" id="A0A2J6T025"/>
<dbReference type="RefSeq" id="XP_024733290.1">
    <property type="nucleotide sequence ID" value="XM_024883521.1"/>
</dbReference>
<feature type="compositionally biased region" description="Polar residues" evidence="1">
    <location>
        <begin position="89"/>
        <end position="105"/>
    </location>
</feature>
<protein>
    <submittedName>
        <fullName evidence="2">Uncharacterized protein</fullName>
    </submittedName>
</protein>
<evidence type="ECO:0000256" key="1">
    <source>
        <dbReference type="SAM" id="MobiDB-lite"/>
    </source>
</evidence>
<feature type="region of interest" description="Disordered" evidence="1">
    <location>
        <begin position="144"/>
        <end position="163"/>
    </location>
</feature>
<evidence type="ECO:0000313" key="3">
    <source>
        <dbReference type="Proteomes" id="UP000235371"/>
    </source>
</evidence>
<keyword evidence="3" id="KW-1185">Reference proteome</keyword>
<gene>
    <name evidence="2" type="ORF">K444DRAFT_632800</name>
</gene>